<evidence type="ECO:0000256" key="1">
    <source>
        <dbReference type="ARBA" id="ARBA00004141"/>
    </source>
</evidence>
<comment type="subcellular location">
    <subcellularLocation>
        <location evidence="1">Membrane</location>
        <topology evidence="1">Multi-pass membrane protein</topology>
    </subcellularLocation>
</comment>
<dbReference type="Pfam" id="PF07291">
    <property type="entry name" value="MauE"/>
    <property type="match status" value="1"/>
</dbReference>
<feature type="domain" description="Methylamine utilisation protein MauE" evidence="6">
    <location>
        <begin position="6"/>
        <end position="130"/>
    </location>
</feature>
<evidence type="ECO:0000313" key="7">
    <source>
        <dbReference type="EMBL" id="TWI84381.1"/>
    </source>
</evidence>
<gene>
    <name evidence="7" type="ORF">LX66_4748</name>
</gene>
<keyword evidence="4 5" id="KW-0472">Membrane</keyword>
<dbReference type="EMBL" id="VLLG01000005">
    <property type="protein sequence ID" value="TWI84381.1"/>
    <property type="molecule type" value="Genomic_DNA"/>
</dbReference>
<proteinExistence type="predicted"/>
<evidence type="ECO:0000256" key="4">
    <source>
        <dbReference type="ARBA" id="ARBA00023136"/>
    </source>
</evidence>
<comment type="caution">
    <text evidence="7">The sequence shown here is derived from an EMBL/GenBank/DDBJ whole genome shotgun (WGS) entry which is preliminary data.</text>
</comment>
<protein>
    <submittedName>
        <fullName evidence="7">Methylamine utilization protein MauE</fullName>
    </submittedName>
</protein>
<keyword evidence="8" id="KW-1185">Reference proteome</keyword>
<organism evidence="7 8">
    <name type="scientific">Chitinophaga japonensis</name>
    <name type="common">Flexibacter japonensis</name>
    <dbReference type="NCBI Taxonomy" id="104662"/>
    <lineage>
        <taxon>Bacteria</taxon>
        <taxon>Pseudomonadati</taxon>
        <taxon>Bacteroidota</taxon>
        <taxon>Chitinophagia</taxon>
        <taxon>Chitinophagales</taxon>
        <taxon>Chitinophagaceae</taxon>
        <taxon>Chitinophaga</taxon>
    </lineage>
</organism>
<name>A0A562ST02_CHIJA</name>
<accession>A0A562ST02</accession>
<dbReference type="GO" id="GO:0016020">
    <property type="term" value="C:membrane"/>
    <property type="evidence" value="ECO:0007669"/>
    <property type="project" value="UniProtKB-SubCell"/>
</dbReference>
<feature type="transmembrane region" description="Helical" evidence="5">
    <location>
        <begin position="48"/>
        <end position="66"/>
    </location>
</feature>
<dbReference type="AlphaFoldDB" id="A0A562ST02"/>
<keyword evidence="3 5" id="KW-1133">Transmembrane helix</keyword>
<feature type="transmembrane region" description="Helical" evidence="5">
    <location>
        <begin position="114"/>
        <end position="131"/>
    </location>
</feature>
<dbReference type="Proteomes" id="UP000316778">
    <property type="component" value="Unassembled WGS sequence"/>
</dbReference>
<dbReference type="InterPro" id="IPR009908">
    <property type="entry name" value="Methylamine_util_MauE"/>
</dbReference>
<evidence type="ECO:0000256" key="2">
    <source>
        <dbReference type="ARBA" id="ARBA00022692"/>
    </source>
</evidence>
<evidence type="ECO:0000259" key="6">
    <source>
        <dbReference type="Pfam" id="PF07291"/>
    </source>
</evidence>
<evidence type="ECO:0000256" key="3">
    <source>
        <dbReference type="ARBA" id="ARBA00022989"/>
    </source>
</evidence>
<dbReference type="UniPathway" id="UPA00895"/>
<reference evidence="7 8" key="1">
    <citation type="journal article" date="2013" name="Stand. Genomic Sci.">
        <title>Genomic Encyclopedia of Type Strains, Phase I: The one thousand microbial genomes (KMG-I) project.</title>
        <authorList>
            <person name="Kyrpides N.C."/>
            <person name="Woyke T."/>
            <person name="Eisen J.A."/>
            <person name="Garrity G."/>
            <person name="Lilburn T.G."/>
            <person name="Beck B.J."/>
            <person name="Whitman W.B."/>
            <person name="Hugenholtz P."/>
            <person name="Klenk H.P."/>
        </authorList>
    </citation>
    <scope>NUCLEOTIDE SEQUENCE [LARGE SCALE GENOMIC DNA]</scope>
    <source>
        <strain evidence="7 8">DSM 13484</strain>
    </source>
</reference>
<keyword evidence="2 5" id="KW-0812">Transmembrane</keyword>
<evidence type="ECO:0000313" key="8">
    <source>
        <dbReference type="Proteomes" id="UP000316778"/>
    </source>
</evidence>
<evidence type="ECO:0000256" key="5">
    <source>
        <dbReference type="SAM" id="Phobius"/>
    </source>
</evidence>
<feature type="transmembrane region" description="Helical" evidence="5">
    <location>
        <begin position="73"/>
        <end position="94"/>
    </location>
</feature>
<dbReference type="RefSeq" id="WP_145717997.1">
    <property type="nucleotide sequence ID" value="NZ_BAAAFY010000002.1"/>
</dbReference>
<dbReference type="OrthoDB" id="680026at2"/>
<sequence>MLKRTIPGIIALLFIVLFLYTGISKLMEYTVFKEQIAVSPILAPVAPFIAWALPLAEFAVAVLLFIPKWRLWGLYASFALMLAFTAYIVAILNFSAELPCSCGGVLEEMSWDQHLVFNIVFTALALAGALLERKRRKDRMVEDTAAGLNPYNSSPV</sequence>
<dbReference type="GO" id="GO:0030416">
    <property type="term" value="P:methylamine metabolic process"/>
    <property type="evidence" value="ECO:0007669"/>
    <property type="project" value="InterPro"/>
</dbReference>